<dbReference type="InterPro" id="IPR053734">
    <property type="entry name" value="Phage_Head-Tail_Connect_sf"/>
</dbReference>
<dbReference type="OrthoDB" id="6171190at2"/>
<gene>
    <name evidence="1" type="ORF">SAMN05216571_101409</name>
</gene>
<accession>A0A1G7NHJ5</accession>
<evidence type="ECO:0000313" key="2">
    <source>
        <dbReference type="Proteomes" id="UP000198641"/>
    </source>
</evidence>
<dbReference type="AlphaFoldDB" id="A0A1G7NHJ5"/>
<dbReference type="Pfam" id="PF05354">
    <property type="entry name" value="Phage_attach"/>
    <property type="match status" value="1"/>
</dbReference>
<evidence type="ECO:0008006" key="3">
    <source>
        <dbReference type="Google" id="ProtNLM"/>
    </source>
</evidence>
<reference evidence="1 2" key="1">
    <citation type="submission" date="2016-10" db="EMBL/GenBank/DDBJ databases">
        <authorList>
            <person name="de Groot N.N."/>
        </authorList>
    </citation>
    <scope>NUCLEOTIDE SEQUENCE [LARGE SCALE GENOMIC DNA]</scope>
    <source>
        <strain evidence="1 2">BH539</strain>
    </source>
</reference>
<dbReference type="InterPro" id="IPR008018">
    <property type="entry name" value="Phage_tail_attach_FII"/>
</dbReference>
<organism evidence="1 2">
    <name type="scientific">Onishia taeanensis</name>
    <dbReference type="NCBI Taxonomy" id="284577"/>
    <lineage>
        <taxon>Bacteria</taxon>
        <taxon>Pseudomonadati</taxon>
        <taxon>Pseudomonadota</taxon>
        <taxon>Gammaproteobacteria</taxon>
        <taxon>Oceanospirillales</taxon>
        <taxon>Halomonadaceae</taxon>
        <taxon>Onishia</taxon>
    </lineage>
</organism>
<dbReference type="EMBL" id="FNCI01000001">
    <property type="protein sequence ID" value="SDF72720.1"/>
    <property type="molecule type" value="Genomic_DNA"/>
</dbReference>
<keyword evidence="2" id="KW-1185">Reference proteome</keyword>
<dbReference type="Gene3D" id="2.40.10.180">
    <property type="entry name" value="Phage tail proteins"/>
    <property type="match status" value="1"/>
</dbReference>
<dbReference type="GO" id="GO:0019068">
    <property type="term" value="P:virion assembly"/>
    <property type="evidence" value="ECO:0007669"/>
    <property type="project" value="InterPro"/>
</dbReference>
<sequence length="99" mass="10944">MSVFDDEVAADLPGILSDAGDPADYVGDAFTAEGIMVVIDRDWTVYDQDQLPMSVNTISVMLADVPTSSREDTITIGEKTWKVWRILEDDGHVRRLEVG</sequence>
<dbReference type="STRING" id="284577.SAMN05216571_101409"/>
<name>A0A1G7NHJ5_9GAMM</name>
<protein>
    <recommendedName>
        <fullName evidence="3">ATP-binding sugar transporter Gifsy-2</fullName>
    </recommendedName>
</protein>
<evidence type="ECO:0000313" key="1">
    <source>
        <dbReference type="EMBL" id="SDF72720.1"/>
    </source>
</evidence>
<dbReference type="RefSeq" id="WP_092522556.1">
    <property type="nucleotide sequence ID" value="NZ_FNCI01000001.1"/>
</dbReference>
<dbReference type="Proteomes" id="UP000198641">
    <property type="component" value="Unassembled WGS sequence"/>
</dbReference>
<proteinExistence type="predicted"/>